<evidence type="ECO:0000313" key="2">
    <source>
        <dbReference type="EMBL" id="AMU95205.1"/>
    </source>
</evidence>
<evidence type="ECO:0000256" key="1">
    <source>
        <dbReference type="SAM" id="SignalP"/>
    </source>
</evidence>
<reference evidence="3" key="1">
    <citation type="submission" date="2015-11" db="EMBL/GenBank/DDBJ databases">
        <title>Complete genome sequence of a polyethylene glycol-degrading strain Sphingopyxis terrae strain 203-1 (NBRC 15098).</title>
        <authorList>
            <person name="Yoshiyuki O."/>
            <person name="Shouta N."/>
            <person name="Nagata Y."/>
            <person name="Numata M."/>
            <person name="Tsuchikane K."/>
            <person name="Hosoyama A."/>
            <person name="Yamazoe A."/>
            <person name="Tsuda M."/>
            <person name="Fujita N."/>
            <person name="Kawai F."/>
        </authorList>
    </citation>
    <scope>NUCLEOTIDE SEQUENCE [LARGE SCALE GENOMIC DNA]</scope>
    <source>
        <strain evidence="3">203-1</strain>
    </source>
</reference>
<gene>
    <name evidence="2" type="ORF">AOA14_11370</name>
</gene>
<dbReference type="KEGG" id="ster:AOA14_11370"/>
<proteinExistence type="predicted"/>
<dbReference type="EMBL" id="CP013342">
    <property type="protein sequence ID" value="AMU95205.1"/>
    <property type="molecule type" value="Genomic_DNA"/>
</dbReference>
<keyword evidence="1" id="KW-0732">Signal</keyword>
<protein>
    <submittedName>
        <fullName evidence="2">Uncharacterized protein</fullName>
    </submittedName>
</protein>
<dbReference type="STRING" id="1219058.AOA14_11370"/>
<feature type="signal peptide" evidence="1">
    <location>
        <begin position="1"/>
        <end position="21"/>
    </location>
</feature>
<sequence length="127" mass="13156">MNKLFLAAALAVVSMPAAATAQAPNAAPTIGDYVAAMRTTIGTVFEGGIQIQAVDAEDNTLVITVTGPDGWRADATPQQVSDALVIGFCETSPEFFRSSHITMRVDSIDTKAKQKGPLVSDCPSGGT</sequence>
<dbReference type="RefSeq" id="WP_062901889.1">
    <property type="nucleotide sequence ID" value="NZ_CP013342.1"/>
</dbReference>
<feature type="chain" id="PRO_5007502537" evidence="1">
    <location>
        <begin position="22"/>
        <end position="127"/>
    </location>
</feature>
<evidence type="ECO:0000313" key="3">
    <source>
        <dbReference type="Proteomes" id="UP000076234"/>
    </source>
</evidence>
<organism evidence="2 3">
    <name type="scientific">Sphingopyxis terrae subsp. terrae NBRC 15098</name>
    <dbReference type="NCBI Taxonomy" id="1219058"/>
    <lineage>
        <taxon>Bacteria</taxon>
        <taxon>Pseudomonadati</taxon>
        <taxon>Pseudomonadota</taxon>
        <taxon>Alphaproteobacteria</taxon>
        <taxon>Sphingomonadales</taxon>
        <taxon>Sphingomonadaceae</taxon>
        <taxon>Sphingopyxis</taxon>
    </lineage>
</organism>
<accession>A0A142W113</accession>
<dbReference type="AlphaFoldDB" id="A0A142W113"/>
<dbReference type="Proteomes" id="UP000076234">
    <property type="component" value="Chromosome"/>
</dbReference>
<name>A0A142W113_9SPHN</name>
<reference evidence="2 3" key="2">
    <citation type="journal article" date="2016" name="Genome Announc.">
        <title>Complete Genome Sequence of Sphingopyxis terrae Strain 203-1 (NBRC 111660), a Polyethylene Glycol Degrader.</title>
        <authorList>
            <person name="Ohtsubo Y."/>
            <person name="Nonoyama S."/>
            <person name="Nagata Y."/>
            <person name="Numata M."/>
            <person name="Tsuchikane K."/>
            <person name="Hosoyama A."/>
            <person name="Yamazoe A."/>
            <person name="Tsuda M."/>
            <person name="Fujita N."/>
            <person name="Kawai F."/>
        </authorList>
    </citation>
    <scope>NUCLEOTIDE SEQUENCE [LARGE SCALE GENOMIC DNA]</scope>
    <source>
        <strain evidence="2 3">203-1</strain>
    </source>
</reference>